<comment type="subcellular location">
    <subcellularLocation>
        <location evidence="2">Nucleus</location>
    </subcellularLocation>
</comment>
<proteinExistence type="inferred from homology"/>
<dbReference type="InterPro" id="IPR027806">
    <property type="entry name" value="HARBI1_dom"/>
</dbReference>
<keyword evidence="6" id="KW-0378">Hydrolase</keyword>
<dbReference type="Proteomes" id="UP000735302">
    <property type="component" value="Unassembled WGS sequence"/>
</dbReference>
<dbReference type="GO" id="GO:0016787">
    <property type="term" value="F:hydrolase activity"/>
    <property type="evidence" value="ECO:0007669"/>
    <property type="project" value="UniProtKB-KW"/>
</dbReference>
<evidence type="ECO:0000256" key="5">
    <source>
        <dbReference type="ARBA" id="ARBA00022723"/>
    </source>
</evidence>
<accession>A0AAV4B4L0</accession>
<dbReference type="GO" id="GO:0004518">
    <property type="term" value="F:nuclease activity"/>
    <property type="evidence" value="ECO:0007669"/>
    <property type="project" value="UniProtKB-KW"/>
</dbReference>
<comment type="similarity">
    <text evidence="3">Belongs to the HARBI1 family.</text>
</comment>
<comment type="caution">
    <text evidence="9">The sequence shown here is derived from an EMBL/GenBank/DDBJ whole genome shotgun (WGS) entry which is preliminary data.</text>
</comment>
<evidence type="ECO:0000313" key="9">
    <source>
        <dbReference type="EMBL" id="GFO15019.1"/>
    </source>
</evidence>
<dbReference type="PANTHER" id="PTHR22930:SF269">
    <property type="entry name" value="NUCLEASE HARBI1-LIKE PROTEIN"/>
    <property type="match status" value="1"/>
</dbReference>
<evidence type="ECO:0000259" key="8">
    <source>
        <dbReference type="Pfam" id="PF13359"/>
    </source>
</evidence>
<organism evidence="9 10">
    <name type="scientific">Plakobranchus ocellatus</name>
    <dbReference type="NCBI Taxonomy" id="259542"/>
    <lineage>
        <taxon>Eukaryota</taxon>
        <taxon>Metazoa</taxon>
        <taxon>Spiralia</taxon>
        <taxon>Lophotrochozoa</taxon>
        <taxon>Mollusca</taxon>
        <taxon>Gastropoda</taxon>
        <taxon>Heterobranchia</taxon>
        <taxon>Euthyneura</taxon>
        <taxon>Panpulmonata</taxon>
        <taxon>Sacoglossa</taxon>
        <taxon>Placobranchoidea</taxon>
        <taxon>Plakobranchidae</taxon>
        <taxon>Plakobranchus</taxon>
    </lineage>
</organism>
<reference evidence="9 10" key="1">
    <citation type="journal article" date="2021" name="Elife">
        <title>Chloroplast acquisition without the gene transfer in kleptoplastic sea slugs, Plakobranchus ocellatus.</title>
        <authorList>
            <person name="Maeda T."/>
            <person name="Takahashi S."/>
            <person name="Yoshida T."/>
            <person name="Shimamura S."/>
            <person name="Takaki Y."/>
            <person name="Nagai Y."/>
            <person name="Toyoda A."/>
            <person name="Suzuki Y."/>
            <person name="Arimoto A."/>
            <person name="Ishii H."/>
            <person name="Satoh N."/>
            <person name="Nishiyama T."/>
            <person name="Hasebe M."/>
            <person name="Maruyama T."/>
            <person name="Minagawa J."/>
            <person name="Obokata J."/>
            <person name="Shigenobu S."/>
        </authorList>
    </citation>
    <scope>NUCLEOTIDE SEQUENCE [LARGE SCALE GENOMIC DNA]</scope>
</reference>
<dbReference type="PANTHER" id="PTHR22930">
    <property type="match status" value="1"/>
</dbReference>
<dbReference type="GO" id="GO:0046872">
    <property type="term" value="F:metal ion binding"/>
    <property type="evidence" value="ECO:0007669"/>
    <property type="project" value="UniProtKB-KW"/>
</dbReference>
<dbReference type="AlphaFoldDB" id="A0AAV4B4L0"/>
<keyword evidence="5" id="KW-0479">Metal-binding</keyword>
<dbReference type="EMBL" id="BLXT01004584">
    <property type="protein sequence ID" value="GFO15019.1"/>
    <property type="molecule type" value="Genomic_DNA"/>
</dbReference>
<evidence type="ECO:0000256" key="4">
    <source>
        <dbReference type="ARBA" id="ARBA00022722"/>
    </source>
</evidence>
<name>A0AAV4B4L0_9GAST</name>
<evidence type="ECO:0000256" key="7">
    <source>
        <dbReference type="ARBA" id="ARBA00023242"/>
    </source>
</evidence>
<keyword evidence="7" id="KW-0539">Nucleus</keyword>
<sequence>MGASTVRDIVYETCNVMWNELKATELPTLTHDSFKEVAIGFAQHWHFPHVLGAIDGKHIKIECPPKSGGDYYNYKQTFSVVLQGVCDAQCNFISVDVGDFGRHSDGGVLKHSSFGRALYSNSLPIPLDDSICGSDPLPYVFLGDEAYPLLRNIMRPFPHRGLDNVWRIYNYRHSRARRTIECSFGVLVGKWSVLKTTLNMPPENAIKVVLACCVPHNFVRRREGVSLDNIESNEIDNSWFQMEGNTSATIGRPGKQALDIRDEFAELFLTTLRLEYMILINIYNTFALTCPIILTKHKNDVESKILPPGWGLKKNSACTNCGWRQRLVKHQRRLAPALVWAVPLLNTGFMAA</sequence>
<comment type="cofactor">
    <cofactor evidence="1">
        <name>a divalent metal cation</name>
        <dbReference type="ChEBI" id="CHEBI:60240"/>
    </cofactor>
</comment>
<evidence type="ECO:0000256" key="6">
    <source>
        <dbReference type="ARBA" id="ARBA00022801"/>
    </source>
</evidence>
<dbReference type="InterPro" id="IPR045249">
    <property type="entry name" value="HARBI1-like"/>
</dbReference>
<feature type="domain" description="DDE Tnp4" evidence="8">
    <location>
        <begin position="54"/>
        <end position="217"/>
    </location>
</feature>
<evidence type="ECO:0000256" key="3">
    <source>
        <dbReference type="ARBA" id="ARBA00006958"/>
    </source>
</evidence>
<protein>
    <submittedName>
        <fullName evidence="9">Protein antagonist of like heterochromatin protein 1</fullName>
    </submittedName>
</protein>
<dbReference type="Pfam" id="PF13359">
    <property type="entry name" value="DDE_Tnp_4"/>
    <property type="match status" value="1"/>
</dbReference>
<keyword evidence="10" id="KW-1185">Reference proteome</keyword>
<evidence type="ECO:0000313" key="10">
    <source>
        <dbReference type="Proteomes" id="UP000735302"/>
    </source>
</evidence>
<evidence type="ECO:0000256" key="2">
    <source>
        <dbReference type="ARBA" id="ARBA00004123"/>
    </source>
</evidence>
<dbReference type="GO" id="GO:0005634">
    <property type="term" value="C:nucleus"/>
    <property type="evidence" value="ECO:0007669"/>
    <property type="project" value="UniProtKB-SubCell"/>
</dbReference>
<keyword evidence="4" id="KW-0540">Nuclease</keyword>
<evidence type="ECO:0000256" key="1">
    <source>
        <dbReference type="ARBA" id="ARBA00001968"/>
    </source>
</evidence>
<gene>
    <name evidence="9" type="ORF">PoB_004152400</name>
</gene>